<dbReference type="Proteomes" id="UP000054560">
    <property type="component" value="Unassembled WGS sequence"/>
</dbReference>
<evidence type="ECO:0000313" key="3">
    <source>
        <dbReference type="Proteomes" id="UP000054560"/>
    </source>
</evidence>
<dbReference type="Gene3D" id="3.40.50.300">
    <property type="entry name" value="P-loop containing nucleotide triphosphate hydrolases"/>
    <property type="match status" value="2"/>
</dbReference>
<dbReference type="AlphaFoldDB" id="A0A0L0FRI5"/>
<evidence type="ECO:0000259" key="1">
    <source>
        <dbReference type="PROSITE" id="PS51194"/>
    </source>
</evidence>
<evidence type="ECO:0000313" key="2">
    <source>
        <dbReference type="EMBL" id="KNC79166.1"/>
    </source>
</evidence>
<dbReference type="SMART" id="SM00490">
    <property type="entry name" value="HELICc"/>
    <property type="match status" value="1"/>
</dbReference>
<sequence length="430" mass="48010">MYNQVNLYMNSRSNFQRINNTLQHSFTSTFLQTSIALAGEGKALGTTASVQYYEDMSQRAEVQKLHHITQVKLPKHRPLEYFLDLVRTDSEKLSPIAHKLMRTIYSLEARVLCSAEGVSYTSPMPIHTGKPLSVNEWGRHVLQHKRRVEEGLTSDTRELCLSLVLIEHLYEALRVIVVSDYRSGLDMAMHSLVALGPVPTLLDTPLLNGLGMRISEPMKDTVPLRALYEEYSAQFGELDHLHKSLLKYQELRGNTESAFRCIVFVEQRQATNTIQHYLMTRARPIRCGSLMGQSNQYFVGNSPKQTEAQSTIAAFSSGELPVIIATSVADEGLDIPAANCVIRFDSISNAVSLVQSRGCARQDNSHFVVLREGAKSYAALERAAVEQQELIQNMVTAAHARKGTLPRTTDAVMTSLAKDSRDLCGEPTRL</sequence>
<proteinExistence type="predicted"/>
<dbReference type="PANTHER" id="PTHR14074">
    <property type="entry name" value="HELICASE WITH DEATH DOMAIN-RELATED"/>
    <property type="match status" value="1"/>
</dbReference>
<dbReference type="EMBL" id="KQ242353">
    <property type="protein sequence ID" value="KNC79166.1"/>
    <property type="molecule type" value="Genomic_DNA"/>
</dbReference>
<dbReference type="SUPFAM" id="SSF52540">
    <property type="entry name" value="P-loop containing nucleoside triphosphate hydrolases"/>
    <property type="match status" value="1"/>
</dbReference>
<reference evidence="2 3" key="1">
    <citation type="submission" date="2011-02" db="EMBL/GenBank/DDBJ databases">
        <title>The Genome Sequence of Sphaeroforma arctica JP610.</title>
        <authorList>
            <consortium name="The Broad Institute Genome Sequencing Platform"/>
            <person name="Russ C."/>
            <person name="Cuomo C."/>
            <person name="Young S.K."/>
            <person name="Zeng Q."/>
            <person name="Gargeya S."/>
            <person name="Alvarado L."/>
            <person name="Berlin A."/>
            <person name="Chapman S.B."/>
            <person name="Chen Z."/>
            <person name="Freedman E."/>
            <person name="Gellesch M."/>
            <person name="Goldberg J."/>
            <person name="Griggs A."/>
            <person name="Gujja S."/>
            <person name="Heilman E."/>
            <person name="Heiman D."/>
            <person name="Howarth C."/>
            <person name="Mehta T."/>
            <person name="Neiman D."/>
            <person name="Pearson M."/>
            <person name="Roberts A."/>
            <person name="Saif S."/>
            <person name="Shea T."/>
            <person name="Shenoy N."/>
            <person name="Sisk P."/>
            <person name="Stolte C."/>
            <person name="Sykes S."/>
            <person name="White J."/>
            <person name="Yandava C."/>
            <person name="Burger G."/>
            <person name="Gray M.W."/>
            <person name="Holland P.W.H."/>
            <person name="King N."/>
            <person name="Lang F.B.F."/>
            <person name="Roger A.J."/>
            <person name="Ruiz-Trillo I."/>
            <person name="Haas B."/>
            <person name="Nusbaum C."/>
            <person name="Birren B."/>
        </authorList>
    </citation>
    <scope>NUCLEOTIDE SEQUENCE [LARGE SCALE GENOMIC DNA]</scope>
    <source>
        <strain evidence="2 3">JP610</strain>
    </source>
</reference>
<gene>
    <name evidence="2" type="ORF">SARC_08430</name>
</gene>
<keyword evidence="3" id="KW-1185">Reference proteome</keyword>
<accession>A0A0L0FRI5</accession>
<dbReference type="STRING" id="667725.A0A0L0FRI5"/>
<dbReference type="InterPro" id="IPR027417">
    <property type="entry name" value="P-loop_NTPase"/>
</dbReference>
<dbReference type="RefSeq" id="XP_014153068.1">
    <property type="nucleotide sequence ID" value="XM_014297593.1"/>
</dbReference>
<dbReference type="Pfam" id="PF00271">
    <property type="entry name" value="Helicase_C"/>
    <property type="match status" value="1"/>
</dbReference>
<dbReference type="GO" id="GO:0005737">
    <property type="term" value="C:cytoplasm"/>
    <property type="evidence" value="ECO:0007669"/>
    <property type="project" value="TreeGrafter"/>
</dbReference>
<dbReference type="Gene3D" id="1.20.1320.30">
    <property type="match status" value="1"/>
</dbReference>
<feature type="domain" description="Helicase C-terminal" evidence="1">
    <location>
        <begin position="237"/>
        <end position="402"/>
    </location>
</feature>
<dbReference type="GeneID" id="25908934"/>
<dbReference type="PANTHER" id="PTHR14074:SF16">
    <property type="entry name" value="ANTIVIRAL INNATE IMMUNE RESPONSE RECEPTOR RIG-I"/>
    <property type="match status" value="1"/>
</dbReference>
<organism evidence="2 3">
    <name type="scientific">Sphaeroforma arctica JP610</name>
    <dbReference type="NCBI Taxonomy" id="667725"/>
    <lineage>
        <taxon>Eukaryota</taxon>
        <taxon>Ichthyosporea</taxon>
        <taxon>Ichthyophonida</taxon>
        <taxon>Sphaeroforma</taxon>
    </lineage>
</organism>
<protein>
    <recommendedName>
        <fullName evidence="1">Helicase C-terminal domain-containing protein</fullName>
    </recommendedName>
</protein>
<dbReference type="InterPro" id="IPR001650">
    <property type="entry name" value="Helicase_C-like"/>
</dbReference>
<dbReference type="eggNOG" id="KOG0701">
    <property type="taxonomic scope" value="Eukaryota"/>
</dbReference>
<dbReference type="InterPro" id="IPR051363">
    <property type="entry name" value="RLR_Helicase"/>
</dbReference>
<dbReference type="PROSITE" id="PS51194">
    <property type="entry name" value="HELICASE_CTER"/>
    <property type="match status" value="1"/>
</dbReference>
<dbReference type="OrthoDB" id="416741at2759"/>
<name>A0A0L0FRI5_9EUKA</name>